<comment type="caution">
    <text evidence="1">The sequence shown here is derived from an EMBL/GenBank/DDBJ whole genome shotgun (WGS) entry which is preliminary data.</text>
</comment>
<keyword evidence="2" id="KW-1185">Reference proteome</keyword>
<organism evidence="1 2">
    <name type="scientific">Pleurodeles waltl</name>
    <name type="common">Iberian ribbed newt</name>
    <dbReference type="NCBI Taxonomy" id="8319"/>
    <lineage>
        <taxon>Eukaryota</taxon>
        <taxon>Metazoa</taxon>
        <taxon>Chordata</taxon>
        <taxon>Craniata</taxon>
        <taxon>Vertebrata</taxon>
        <taxon>Euteleostomi</taxon>
        <taxon>Amphibia</taxon>
        <taxon>Batrachia</taxon>
        <taxon>Caudata</taxon>
        <taxon>Salamandroidea</taxon>
        <taxon>Salamandridae</taxon>
        <taxon>Pleurodelinae</taxon>
        <taxon>Pleurodeles</taxon>
    </lineage>
</organism>
<protein>
    <submittedName>
        <fullName evidence="1">Uncharacterized protein</fullName>
    </submittedName>
</protein>
<sequence>QKKREHTASHSSKKLAPMHLDKCCQIRFTLAKVIKVFHLSRCSKCCVSLDTCF</sequence>
<evidence type="ECO:0000313" key="2">
    <source>
        <dbReference type="Proteomes" id="UP001066276"/>
    </source>
</evidence>
<evidence type="ECO:0000313" key="1">
    <source>
        <dbReference type="EMBL" id="KAJ1164475.1"/>
    </source>
</evidence>
<gene>
    <name evidence="1" type="ORF">NDU88_004912</name>
</gene>
<reference evidence="1" key="1">
    <citation type="journal article" date="2022" name="bioRxiv">
        <title>Sequencing and chromosome-scale assembly of the giantPleurodeles waltlgenome.</title>
        <authorList>
            <person name="Brown T."/>
            <person name="Elewa A."/>
            <person name="Iarovenko S."/>
            <person name="Subramanian E."/>
            <person name="Araus A.J."/>
            <person name="Petzold A."/>
            <person name="Susuki M."/>
            <person name="Suzuki K.-i.T."/>
            <person name="Hayashi T."/>
            <person name="Toyoda A."/>
            <person name="Oliveira C."/>
            <person name="Osipova E."/>
            <person name="Leigh N.D."/>
            <person name="Simon A."/>
            <person name="Yun M.H."/>
        </authorList>
    </citation>
    <scope>NUCLEOTIDE SEQUENCE</scope>
    <source>
        <strain evidence="1">20211129_DDA</strain>
        <tissue evidence="1">Liver</tissue>
    </source>
</reference>
<dbReference type="EMBL" id="JANPWB010000008">
    <property type="protein sequence ID" value="KAJ1164475.1"/>
    <property type="molecule type" value="Genomic_DNA"/>
</dbReference>
<dbReference type="Proteomes" id="UP001066276">
    <property type="component" value="Chromosome 4_2"/>
</dbReference>
<accession>A0AAV7SK96</accession>
<feature type="non-terminal residue" evidence="1">
    <location>
        <position position="1"/>
    </location>
</feature>
<name>A0AAV7SK96_PLEWA</name>
<dbReference type="AlphaFoldDB" id="A0AAV7SK96"/>
<feature type="non-terminal residue" evidence="1">
    <location>
        <position position="53"/>
    </location>
</feature>
<proteinExistence type="predicted"/>